<evidence type="ECO:0000256" key="1">
    <source>
        <dbReference type="ARBA" id="ARBA00005953"/>
    </source>
</evidence>
<dbReference type="Gene3D" id="3.10.129.10">
    <property type="entry name" value="Hotdog Thioesterase"/>
    <property type="match status" value="1"/>
</dbReference>
<dbReference type="PIRSF" id="PIRSF003230">
    <property type="entry name" value="YbgC"/>
    <property type="match status" value="1"/>
</dbReference>
<proteinExistence type="inferred from homology"/>
<comment type="caution">
    <text evidence="3">The sequence shown here is derived from an EMBL/GenBank/DDBJ whole genome shotgun (WGS) entry which is preliminary data.</text>
</comment>
<evidence type="ECO:0000256" key="2">
    <source>
        <dbReference type="ARBA" id="ARBA00022801"/>
    </source>
</evidence>
<comment type="similarity">
    <text evidence="1">Belongs to the 4-hydroxybenzoyl-CoA thioesterase family.</text>
</comment>
<evidence type="ECO:0000313" key="3">
    <source>
        <dbReference type="EMBL" id="TYO95798.1"/>
    </source>
</evidence>
<dbReference type="InterPro" id="IPR050563">
    <property type="entry name" value="4-hydroxybenzoyl-CoA_TE"/>
</dbReference>
<keyword evidence="4" id="KW-1185">Reference proteome</keyword>
<dbReference type="Proteomes" id="UP000324159">
    <property type="component" value="Unassembled WGS sequence"/>
</dbReference>
<dbReference type="AlphaFoldDB" id="A0A5D3WEU0"/>
<protein>
    <submittedName>
        <fullName evidence="3">Acyl-CoA thioester hydrolase</fullName>
    </submittedName>
</protein>
<reference evidence="3 4" key="1">
    <citation type="submission" date="2019-07" db="EMBL/GenBank/DDBJ databases">
        <title>Genomic Encyclopedia of Type Strains, Phase IV (KMG-IV): sequencing the most valuable type-strain genomes for metagenomic binning, comparative biology and taxonomic classification.</title>
        <authorList>
            <person name="Goeker M."/>
        </authorList>
    </citation>
    <scope>NUCLEOTIDE SEQUENCE [LARGE SCALE GENOMIC DNA]</scope>
    <source>
        <strain evidence="3 4">SS015</strain>
    </source>
</reference>
<dbReference type="NCBIfam" id="TIGR00051">
    <property type="entry name" value="YbgC/FadM family acyl-CoA thioesterase"/>
    <property type="match status" value="1"/>
</dbReference>
<dbReference type="InterPro" id="IPR006684">
    <property type="entry name" value="YbgC/YbaW"/>
</dbReference>
<dbReference type="EMBL" id="VNIB01000016">
    <property type="protein sequence ID" value="TYO95798.1"/>
    <property type="molecule type" value="Genomic_DNA"/>
</dbReference>
<accession>A0A5D3WEU0</accession>
<organism evidence="3 4">
    <name type="scientific">Geothermobacter ehrlichii</name>
    <dbReference type="NCBI Taxonomy" id="213224"/>
    <lineage>
        <taxon>Bacteria</taxon>
        <taxon>Pseudomonadati</taxon>
        <taxon>Thermodesulfobacteriota</taxon>
        <taxon>Desulfuromonadia</taxon>
        <taxon>Desulfuromonadales</taxon>
        <taxon>Geothermobacteraceae</taxon>
        <taxon>Geothermobacter</taxon>
    </lineage>
</organism>
<keyword evidence="2 3" id="KW-0378">Hydrolase</keyword>
<dbReference type="PANTHER" id="PTHR31793:SF24">
    <property type="entry name" value="LONG-CHAIN ACYL-COA THIOESTERASE FADM"/>
    <property type="match status" value="1"/>
</dbReference>
<dbReference type="InterPro" id="IPR029069">
    <property type="entry name" value="HotDog_dom_sf"/>
</dbReference>
<dbReference type="Pfam" id="PF13279">
    <property type="entry name" value="4HBT_2"/>
    <property type="match status" value="1"/>
</dbReference>
<gene>
    <name evidence="3" type="ORF">EDC39_1163</name>
</gene>
<name>A0A5D3WEU0_9BACT</name>
<evidence type="ECO:0000313" key="4">
    <source>
        <dbReference type="Proteomes" id="UP000324159"/>
    </source>
</evidence>
<dbReference type="SUPFAM" id="SSF54637">
    <property type="entry name" value="Thioesterase/thiol ester dehydrase-isomerase"/>
    <property type="match status" value="1"/>
</dbReference>
<dbReference type="GO" id="GO:0047617">
    <property type="term" value="F:fatty acyl-CoA hydrolase activity"/>
    <property type="evidence" value="ECO:0007669"/>
    <property type="project" value="TreeGrafter"/>
</dbReference>
<dbReference type="CDD" id="cd00586">
    <property type="entry name" value="4HBT"/>
    <property type="match status" value="1"/>
</dbReference>
<dbReference type="PANTHER" id="PTHR31793">
    <property type="entry name" value="4-HYDROXYBENZOYL-COA THIOESTERASE FAMILY MEMBER"/>
    <property type="match status" value="1"/>
</dbReference>
<dbReference type="RefSeq" id="WP_246140262.1">
    <property type="nucleotide sequence ID" value="NZ_VNIB01000016.1"/>
</dbReference>
<sequence>MSQLSTEIEIRFSDLDAYGHVNNATFFTYLETARVKFFRDRFAELMRSGILFLVAEATCRYLQPIGLDDRVLIDVWADKVGRRSFTLGYRMHDGNDKVFARAGTVMVCFDQKAGTPTALPDDFRNALTALTPQD</sequence>